<dbReference type="Gene3D" id="3.10.180.10">
    <property type="entry name" value="2,3-Dihydroxybiphenyl 1,2-Dioxygenase, domain 1"/>
    <property type="match status" value="1"/>
</dbReference>
<sequence>MTKELWINLPVEDLTRSKEFFAKLGFTFHPRHLNSEDAAGLVIGDKNFMVMLFPASTFKKFTGNEIADTKNGTEVLLSIDAESKEEVDEMIQKASEAGGTIFSKPQGQGWMYGAGFTDLDGHRWNVLYMDSSKMPEV</sequence>
<keyword evidence="2" id="KW-0560">Oxidoreductase</keyword>
<name>A0A1T2XMI6_9BACL</name>
<evidence type="ECO:0000259" key="1">
    <source>
        <dbReference type="PROSITE" id="PS51819"/>
    </source>
</evidence>
<proteinExistence type="predicted"/>
<dbReference type="RefSeq" id="WP_078496752.1">
    <property type="nucleotide sequence ID" value="NZ_MSZX01000001.1"/>
</dbReference>
<dbReference type="PROSITE" id="PS51819">
    <property type="entry name" value="VOC"/>
    <property type="match status" value="1"/>
</dbReference>
<dbReference type="InterPro" id="IPR004360">
    <property type="entry name" value="Glyas_Fos-R_dOase_dom"/>
</dbReference>
<dbReference type="Proteomes" id="UP000190188">
    <property type="component" value="Unassembled WGS sequence"/>
</dbReference>
<keyword evidence="2" id="KW-0223">Dioxygenase</keyword>
<dbReference type="InterPro" id="IPR037523">
    <property type="entry name" value="VOC_core"/>
</dbReference>
<dbReference type="GO" id="GO:0051213">
    <property type="term" value="F:dioxygenase activity"/>
    <property type="evidence" value="ECO:0007669"/>
    <property type="project" value="UniProtKB-KW"/>
</dbReference>
<dbReference type="EMBL" id="MSZX01000001">
    <property type="protein sequence ID" value="OPA81028.1"/>
    <property type="molecule type" value="Genomic_DNA"/>
</dbReference>
<keyword evidence="3" id="KW-1185">Reference proteome</keyword>
<evidence type="ECO:0000313" key="3">
    <source>
        <dbReference type="Proteomes" id="UP000190188"/>
    </source>
</evidence>
<dbReference type="OrthoDB" id="9798430at2"/>
<dbReference type="AlphaFoldDB" id="A0A1T2XMI6"/>
<dbReference type="SUPFAM" id="SSF54593">
    <property type="entry name" value="Glyoxalase/Bleomycin resistance protein/Dihydroxybiphenyl dioxygenase"/>
    <property type="match status" value="1"/>
</dbReference>
<dbReference type="PANTHER" id="PTHR36503:SF2">
    <property type="entry name" value="BLR2408 PROTEIN"/>
    <property type="match status" value="1"/>
</dbReference>
<evidence type="ECO:0000313" key="2">
    <source>
        <dbReference type="EMBL" id="OPA81028.1"/>
    </source>
</evidence>
<comment type="caution">
    <text evidence="2">The sequence shown here is derived from an EMBL/GenBank/DDBJ whole genome shotgun (WGS) entry which is preliminary data.</text>
</comment>
<accession>A0A1T2XMI6</accession>
<dbReference type="PANTHER" id="PTHR36503">
    <property type="entry name" value="BLR2520 PROTEIN"/>
    <property type="match status" value="1"/>
</dbReference>
<organism evidence="2 3">
    <name type="scientific">Paenibacillus selenitireducens</name>
    <dbReference type="NCBI Taxonomy" id="1324314"/>
    <lineage>
        <taxon>Bacteria</taxon>
        <taxon>Bacillati</taxon>
        <taxon>Bacillota</taxon>
        <taxon>Bacilli</taxon>
        <taxon>Bacillales</taxon>
        <taxon>Paenibacillaceae</taxon>
        <taxon>Paenibacillus</taxon>
    </lineage>
</organism>
<feature type="domain" description="VOC" evidence="1">
    <location>
        <begin position="3"/>
        <end position="129"/>
    </location>
</feature>
<reference evidence="2 3" key="1">
    <citation type="submission" date="2017-01" db="EMBL/GenBank/DDBJ databases">
        <title>Genome analysis of Paenibacillus selenitrireducens ES3-24.</title>
        <authorList>
            <person name="Xu D."/>
            <person name="Yao R."/>
            <person name="Zheng S."/>
        </authorList>
    </citation>
    <scope>NUCLEOTIDE SEQUENCE [LARGE SCALE GENOMIC DNA]</scope>
    <source>
        <strain evidence="2 3">ES3-24</strain>
    </source>
</reference>
<gene>
    <name evidence="2" type="ORF">BVG16_01395</name>
</gene>
<dbReference type="Pfam" id="PF00903">
    <property type="entry name" value="Glyoxalase"/>
    <property type="match status" value="1"/>
</dbReference>
<dbReference type="InterPro" id="IPR029068">
    <property type="entry name" value="Glyas_Bleomycin-R_OHBP_Dase"/>
</dbReference>
<dbReference type="STRING" id="1324314.BVG16_01395"/>
<protein>
    <submittedName>
        <fullName evidence="2">Extradiol dioxygenase</fullName>
    </submittedName>
</protein>